<sequence length="390" mass="40894">MVPNTATITETGQNDSAEVTVNCYDLTVTKTANTTFDREYDWNIEKTADATEITLATDQSYDIHYTVTASVVGQTDSNFAVAGNITIANNNPTMQADLTTVIDTISVAIGAAVNCPATVVPASGSIVCTYSSALPDGTNRTNTATATQQNYSYDKNGVPTPAGTTNYNGVVAVAFGAPANVIDEQVNVTDTFAGVLGTVTVGESPKQFHYTRTVVYTDAECGDHNVLNTATLITNDTQTTDTASEDVLVHIDCPQGCTLTQGYWKTHSIYGPAAHPDEAWANVGGPDAPFYLSGQTWIQVFKTAPKGNVYYNLAHQYMAAKLNILDGASAPANVVTAIASAEALFTANTPAQAASLKGGAKSAWTTLAGTFGSFNEGLIGPGHCDEQLPL</sequence>
<accession>A0A1G2MGA4</accession>
<name>A0A1G2MGA4_9BACT</name>
<dbReference type="AlphaFoldDB" id="A0A1G2MGA4"/>
<evidence type="ECO:0000313" key="2">
    <source>
        <dbReference type="Proteomes" id="UP000177130"/>
    </source>
</evidence>
<organism evidence="1 2">
    <name type="scientific">Candidatus Taylorbacteria bacterium RIFCSPHIGHO2_02_FULL_43_32b</name>
    <dbReference type="NCBI Taxonomy" id="1802306"/>
    <lineage>
        <taxon>Bacteria</taxon>
        <taxon>Candidatus Tayloriibacteriota</taxon>
    </lineage>
</organism>
<dbReference type="Proteomes" id="UP000177130">
    <property type="component" value="Unassembled WGS sequence"/>
</dbReference>
<proteinExistence type="predicted"/>
<dbReference type="EMBL" id="MHRK01000061">
    <property type="protein sequence ID" value="OHA22022.1"/>
    <property type="molecule type" value="Genomic_DNA"/>
</dbReference>
<reference evidence="1 2" key="1">
    <citation type="journal article" date="2016" name="Nat. Commun.">
        <title>Thousands of microbial genomes shed light on interconnected biogeochemical processes in an aquifer system.</title>
        <authorList>
            <person name="Anantharaman K."/>
            <person name="Brown C.T."/>
            <person name="Hug L.A."/>
            <person name="Sharon I."/>
            <person name="Castelle C.J."/>
            <person name="Probst A.J."/>
            <person name="Thomas B.C."/>
            <person name="Singh A."/>
            <person name="Wilkins M.J."/>
            <person name="Karaoz U."/>
            <person name="Brodie E.L."/>
            <person name="Williams K.H."/>
            <person name="Hubbard S.S."/>
            <person name="Banfield J.F."/>
        </authorList>
    </citation>
    <scope>NUCLEOTIDE SEQUENCE [LARGE SCALE GENOMIC DNA]</scope>
</reference>
<protein>
    <submittedName>
        <fullName evidence="1">Uncharacterized protein</fullName>
    </submittedName>
</protein>
<gene>
    <name evidence="1" type="ORF">A3C72_01985</name>
</gene>
<evidence type="ECO:0000313" key="1">
    <source>
        <dbReference type="EMBL" id="OHA22022.1"/>
    </source>
</evidence>
<comment type="caution">
    <text evidence="1">The sequence shown here is derived from an EMBL/GenBank/DDBJ whole genome shotgun (WGS) entry which is preliminary data.</text>
</comment>
<dbReference type="STRING" id="1802306.A3C72_01985"/>